<feature type="transmembrane region" description="Helical" evidence="1">
    <location>
        <begin position="85"/>
        <end position="101"/>
    </location>
</feature>
<sequence length="372" mass="39868">MRKDSGSPARYQAIGKVLDEEAERASHRLLVGVCLIALVGVPLSVSRAFFFGWNHVYWLHLAGLVVVLSLYAFRRRLPLRVRTGTILVLAMLVSLAGLLNFGLYGNGAMWGAFAVFIASMFLKQRTVIAIAAAFMLLFALAGWGFVSGTLSFPADPIRYLRSPLPWGVAMAGSFFFVVLVIIIDSSHKSTTQRLILELEKKTKQLAMMADQDHLTGLANLRALKTHLDEMVAAHPAASGGAALFFVDLDGFKKINDAHGHDAGDHVLKTIAGRLLAGVREGDLVARIGGDEFVVVLRGSPAAPLPPLAGFAQRIVTAAAQPIAYRSASLQVSASVGATLLNDADDSYDAAVKRADDAMYQVKSAGKNGFHIA</sequence>
<feature type="domain" description="GGDEF" evidence="2">
    <location>
        <begin position="239"/>
        <end position="372"/>
    </location>
</feature>
<dbReference type="SMART" id="SM00267">
    <property type="entry name" value="GGDEF"/>
    <property type="match status" value="1"/>
</dbReference>
<reference evidence="3" key="1">
    <citation type="submission" date="2020-11" db="EMBL/GenBank/DDBJ databases">
        <title>Azospira restricta DSM 18626 genome sequence.</title>
        <authorList>
            <person name="Moe W.M."/>
        </authorList>
    </citation>
    <scope>NUCLEOTIDE SEQUENCE</scope>
    <source>
        <strain evidence="3">DSM 18626</strain>
    </source>
</reference>
<name>A0A974PV42_9RHOO</name>
<dbReference type="InterPro" id="IPR029787">
    <property type="entry name" value="Nucleotide_cyclase"/>
</dbReference>
<keyword evidence="1" id="KW-0812">Transmembrane</keyword>
<feature type="transmembrane region" description="Helical" evidence="1">
    <location>
        <begin position="29"/>
        <end position="50"/>
    </location>
</feature>
<proteinExistence type="predicted"/>
<dbReference type="RefSeq" id="WP_203385640.1">
    <property type="nucleotide sequence ID" value="NZ_CP064781.1"/>
</dbReference>
<dbReference type="PROSITE" id="PS50887">
    <property type="entry name" value="GGDEF"/>
    <property type="match status" value="1"/>
</dbReference>
<dbReference type="Gene3D" id="3.30.70.270">
    <property type="match status" value="1"/>
</dbReference>
<evidence type="ECO:0000313" key="3">
    <source>
        <dbReference type="EMBL" id="QRJ62113.1"/>
    </source>
</evidence>
<dbReference type="InterPro" id="IPR000160">
    <property type="entry name" value="GGDEF_dom"/>
</dbReference>
<feature type="transmembrane region" description="Helical" evidence="1">
    <location>
        <begin position="166"/>
        <end position="183"/>
    </location>
</feature>
<dbReference type="SUPFAM" id="SSF55073">
    <property type="entry name" value="Nucleotide cyclase"/>
    <property type="match status" value="1"/>
</dbReference>
<dbReference type="NCBIfam" id="TIGR00254">
    <property type="entry name" value="GGDEF"/>
    <property type="match status" value="1"/>
</dbReference>
<dbReference type="KEGG" id="ares:IWH25_09835"/>
<evidence type="ECO:0000313" key="4">
    <source>
        <dbReference type="Proteomes" id="UP000663444"/>
    </source>
</evidence>
<dbReference type="InterPro" id="IPR052163">
    <property type="entry name" value="DGC-Regulatory_Protein"/>
</dbReference>
<evidence type="ECO:0000256" key="1">
    <source>
        <dbReference type="SAM" id="Phobius"/>
    </source>
</evidence>
<dbReference type="Proteomes" id="UP000663444">
    <property type="component" value="Chromosome"/>
</dbReference>
<gene>
    <name evidence="3" type="ORF">IWH25_09835</name>
</gene>
<feature type="transmembrane region" description="Helical" evidence="1">
    <location>
        <begin position="107"/>
        <end position="122"/>
    </location>
</feature>
<keyword evidence="4" id="KW-1185">Reference proteome</keyword>
<dbReference type="Pfam" id="PF00990">
    <property type="entry name" value="GGDEF"/>
    <property type="match status" value="1"/>
</dbReference>
<dbReference type="PANTHER" id="PTHR46663:SF2">
    <property type="entry name" value="GGDEF DOMAIN-CONTAINING PROTEIN"/>
    <property type="match status" value="1"/>
</dbReference>
<feature type="transmembrane region" description="Helical" evidence="1">
    <location>
        <begin position="127"/>
        <end position="146"/>
    </location>
</feature>
<keyword evidence="1" id="KW-0472">Membrane</keyword>
<dbReference type="AlphaFoldDB" id="A0A974PV42"/>
<protein>
    <submittedName>
        <fullName evidence="3">Diguanylate cyclase</fullName>
    </submittedName>
</protein>
<evidence type="ECO:0000259" key="2">
    <source>
        <dbReference type="PROSITE" id="PS50887"/>
    </source>
</evidence>
<accession>A0A974PV42</accession>
<dbReference type="EMBL" id="CP064781">
    <property type="protein sequence ID" value="QRJ62113.1"/>
    <property type="molecule type" value="Genomic_DNA"/>
</dbReference>
<keyword evidence="1" id="KW-1133">Transmembrane helix</keyword>
<organism evidence="3 4">
    <name type="scientific">Azospira restricta</name>
    <dbReference type="NCBI Taxonomy" id="404405"/>
    <lineage>
        <taxon>Bacteria</taxon>
        <taxon>Pseudomonadati</taxon>
        <taxon>Pseudomonadota</taxon>
        <taxon>Betaproteobacteria</taxon>
        <taxon>Rhodocyclales</taxon>
        <taxon>Rhodocyclaceae</taxon>
        <taxon>Azospira</taxon>
    </lineage>
</organism>
<feature type="transmembrane region" description="Helical" evidence="1">
    <location>
        <begin position="56"/>
        <end position="73"/>
    </location>
</feature>
<dbReference type="CDD" id="cd01949">
    <property type="entry name" value="GGDEF"/>
    <property type="match status" value="1"/>
</dbReference>
<dbReference type="InterPro" id="IPR043128">
    <property type="entry name" value="Rev_trsase/Diguanyl_cyclase"/>
</dbReference>
<dbReference type="PANTHER" id="PTHR46663">
    <property type="entry name" value="DIGUANYLATE CYCLASE DGCT-RELATED"/>
    <property type="match status" value="1"/>
</dbReference>